<feature type="coiled-coil region" evidence="1">
    <location>
        <begin position="94"/>
        <end position="121"/>
    </location>
</feature>
<sequence length="315" mass="36337">ELHQLRAGNRHHHDDLLTLLKQTGSQVPQAARDSAYETPGNNAAAAAAAAAWEARWQESERQRAMMHDRLIQALDLRRHHEGETVHEGTHRVALRSLQEKLDRARAEETSLTAKLAAMQAQHAALLNETLPRLAQQYAQQWQAKQESQWHAVAKRFEAWREEVHTEDKDASAGLIHAYQRQIQQHQTDIQTLRSDVARAEEATKEARMQQEHAAARHADELAHLQQQLAVARTHQASAPRDQRIASLAMQVEETRIRGEERAAHLAKRVDTQREEQRRMRESYESAILNKNRELQRYQREVAMLVQDMTQLRQLM</sequence>
<feature type="coiled-coil region" evidence="1">
    <location>
        <begin position="273"/>
        <end position="314"/>
    </location>
</feature>
<name>A0A4P9X438_9FUNG</name>
<evidence type="ECO:0000256" key="1">
    <source>
        <dbReference type="SAM" id="Coils"/>
    </source>
</evidence>
<protein>
    <submittedName>
        <fullName evidence="2">Uncharacterized protein</fullName>
    </submittedName>
</protein>
<feature type="non-terminal residue" evidence="2">
    <location>
        <position position="1"/>
    </location>
</feature>
<keyword evidence="1" id="KW-0175">Coiled coil</keyword>
<gene>
    <name evidence="2" type="ORF">CXG81DRAFT_20126</name>
</gene>
<keyword evidence="3" id="KW-1185">Reference proteome</keyword>
<evidence type="ECO:0000313" key="2">
    <source>
        <dbReference type="EMBL" id="RKO99827.1"/>
    </source>
</evidence>
<proteinExistence type="predicted"/>
<dbReference type="Proteomes" id="UP000274922">
    <property type="component" value="Unassembled WGS sequence"/>
</dbReference>
<accession>A0A4P9X438</accession>
<dbReference type="AlphaFoldDB" id="A0A4P9X438"/>
<organism evidence="2 3">
    <name type="scientific">Caulochytrium protostelioides</name>
    <dbReference type="NCBI Taxonomy" id="1555241"/>
    <lineage>
        <taxon>Eukaryota</taxon>
        <taxon>Fungi</taxon>
        <taxon>Fungi incertae sedis</taxon>
        <taxon>Chytridiomycota</taxon>
        <taxon>Chytridiomycota incertae sedis</taxon>
        <taxon>Chytridiomycetes</taxon>
        <taxon>Caulochytriales</taxon>
        <taxon>Caulochytriaceae</taxon>
        <taxon>Caulochytrium</taxon>
    </lineage>
</organism>
<reference evidence="3" key="1">
    <citation type="journal article" date="2018" name="Nat. Microbiol.">
        <title>Leveraging single-cell genomics to expand the fungal tree of life.</title>
        <authorList>
            <person name="Ahrendt S.R."/>
            <person name="Quandt C.A."/>
            <person name="Ciobanu D."/>
            <person name="Clum A."/>
            <person name="Salamov A."/>
            <person name="Andreopoulos B."/>
            <person name="Cheng J.F."/>
            <person name="Woyke T."/>
            <person name="Pelin A."/>
            <person name="Henrissat B."/>
            <person name="Reynolds N.K."/>
            <person name="Benny G.L."/>
            <person name="Smith M.E."/>
            <person name="James T.Y."/>
            <person name="Grigoriev I.V."/>
        </authorList>
    </citation>
    <scope>NUCLEOTIDE SEQUENCE [LARGE SCALE GENOMIC DNA]</scope>
    <source>
        <strain evidence="3">ATCC 52028</strain>
    </source>
</reference>
<evidence type="ECO:0000313" key="3">
    <source>
        <dbReference type="Proteomes" id="UP000274922"/>
    </source>
</evidence>
<feature type="coiled-coil region" evidence="1">
    <location>
        <begin position="175"/>
        <end position="227"/>
    </location>
</feature>
<dbReference type="EMBL" id="ML014253">
    <property type="protein sequence ID" value="RKO99827.1"/>
    <property type="molecule type" value="Genomic_DNA"/>
</dbReference>